<name>A0A8K0DDN5_IGNLU</name>
<dbReference type="AlphaFoldDB" id="A0A8K0DDN5"/>
<dbReference type="Proteomes" id="UP000801492">
    <property type="component" value="Unassembled WGS sequence"/>
</dbReference>
<sequence length="173" mass="18976">MKGVTNGSFNIAGRSKVNLKELEHMDPVDVFNFIDGISEEQALNSDIEGDSDADDNFPKGPTPITFTETPGPKLPVSESPLEDFLNIFGEDLLNIIVTESNRYARQKGTSLYLSLNELNAFIGILVIMDKRLDTGESDSVGTSNITVRKGQEVRSSCKHYAFDSRKINGESNG</sequence>
<feature type="region of interest" description="Disordered" evidence="1">
    <location>
        <begin position="46"/>
        <end position="73"/>
    </location>
</feature>
<dbReference type="OrthoDB" id="6783963at2759"/>
<feature type="domain" description="PiggyBac transposable element-derived protein" evidence="2">
    <location>
        <begin position="79"/>
        <end position="129"/>
    </location>
</feature>
<dbReference type="InterPro" id="IPR029526">
    <property type="entry name" value="PGBD"/>
</dbReference>
<protein>
    <recommendedName>
        <fullName evidence="2">PiggyBac transposable element-derived protein domain-containing protein</fullName>
    </recommendedName>
</protein>
<gene>
    <name evidence="3" type="ORF">ILUMI_01837</name>
</gene>
<keyword evidence="4" id="KW-1185">Reference proteome</keyword>
<organism evidence="3 4">
    <name type="scientific">Ignelater luminosus</name>
    <name type="common">Cucubano</name>
    <name type="synonym">Pyrophorus luminosus</name>
    <dbReference type="NCBI Taxonomy" id="2038154"/>
    <lineage>
        <taxon>Eukaryota</taxon>
        <taxon>Metazoa</taxon>
        <taxon>Ecdysozoa</taxon>
        <taxon>Arthropoda</taxon>
        <taxon>Hexapoda</taxon>
        <taxon>Insecta</taxon>
        <taxon>Pterygota</taxon>
        <taxon>Neoptera</taxon>
        <taxon>Endopterygota</taxon>
        <taxon>Coleoptera</taxon>
        <taxon>Polyphaga</taxon>
        <taxon>Elateriformia</taxon>
        <taxon>Elateroidea</taxon>
        <taxon>Elateridae</taxon>
        <taxon>Agrypninae</taxon>
        <taxon>Pyrophorini</taxon>
        <taxon>Ignelater</taxon>
    </lineage>
</organism>
<evidence type="ECO:0000256" key="1">
    <source>
        <dbReference type="SAM" id="MobiDB-lite"/>
    </source>
</evidence>
<evidence type="ECO:0000313" key="3">
    <source>
        <dbReference type="EMBL" id="KAF2904340.1"/>
    </source>
</evidence>
<accession>A0A8K0DDN5</accession>
<evidence type="ECO:0000313" key="4">
    <source>
        <dbReference type="Proteomes" id="UP000801492"/>
    </source>
</evidence>
<comment type="caution">
    <text evidence="3">The sequence shown here is derived from an EMBL/GenBank/DDBJ whole genome shotgun (WGS) entry which is preliminary data.</text>
</comment>
<proteinExistence type="predicted"/>
<evidence type="ECO:0000259" key="2">
    <source>
        <dbReference type="Pfam" id="PF13843"/>
    </source>
</evidence>
<reference evidence="3" key="1">
    <citation type="submission" date="2019-08" db="EMBL/GenBank/DDBJ databases">
        <title>The genome of the North American firefly Photinus pyralis.</title>
        <authorList>
            <consortium name="Photinus pyralis genome working group"/>
            <person name="Fallon T.R."/>
            <person name="Sander Lower S.E."/>
            <person name="Weng J.-K."/>
        </authorList>
    </citation>
    <scope>NUCLEOTIDE SEQUENCE</scope>
    <source>
        <strain evidence="3">TRF0915ILg1</strain>
        <tissue evidence="3">Whole body</tissue>
    </source>
</reference>
<dbReference type="Pfam" id="PF13843">
    <property type="entry name" value="DDE_Tnp_1_7"/>
    <property type="match status" value="1"/>
</dbReference>
<dbReference type="EMBL" id="VTPC01000793">
    <property type="protein sequence ID" value="KAF2904340.1"/>
    <property type="molecule type" value="Genomic_DNA"/>
</dbReference>